<dbReference type="AlphaFoldDB" id="A0A0F3UTU8"/>
<evidence type="ECO:0000313" key="6">
    <source>
        <dbReference type="EMBL" id="HAI2142015.1"/>
    </source>
</evidence>
<protein>
    <submittedName>
        <fullName evidence="7">Transcriptional regulator</fullName>
    </submittedName>
</protein>
<evidence type="ECO:0000256" key="3">
    <source>
        <dbReference type="ARBA" id="ARBA00023125"/>
    </source>
</evidence>
<dbReference type="InterPro" id="IPR010982">
    <property type="entry name" value="Lambda_DNA-bd_dom_sf"/>
</dbReference>
<dbReference type="RefSeq" id="WP_001266279.1">
    <property type="nucleotide sequence ID" value="NZ_AP022811.1"/>
</dbReference>
<name>A0A0F3UTU8_ECOLX</name>
<reference evidence="7 8" key="2">
    <citation type="submission" date="2019-12" db="EMBL/GenBank/DDBJ databases">
        <title>Enteriobacteria Tanzani isolates_10432.</title>
        <authorList>
            <person name="Subbiah M."/>
            <person name="Call D."/>
        </authorList>
    </citation>
    <scope>NUCLEOTIDE SEQUENCE [LARGE SCALE GENOMIC DNA]</scope>
    <source>
        <strain evidence="7 8">10432wF6</strain>
    </source>
</reference>
<dbReference type="EMBL" id="DABDSA010000012">
    <property type="protein sequence ID" value="HAI2142015.1"/>
    <property type="molecule type" value="Genomic_DNA"/>
</dbReference>
<comment type="similarity">
    <text evidence="1">Belongs to the ner transcriptional regulatory family.</text>
</comment>
<comment type="caution">
    <text evidence="7">The sequence shown here is derived from an EMBL/GenBank/DDBJ whole genome shotgun (WGS) entry which is preliminary data.</text>
</comment>
<dbReference type="Proteomes" id="UP000852798">
    <property type="component" value="Unassembled WGS sequence"/>
</dbReference>
<evidence type="ECO:0000256" key="4">
    <source>
        <dbReference type="ARBA" id="ARBA00023163"/>
    </source>
</evidence>
<reference evidence="6" key="1">
    <citation type="journal article" date="2018" name="Genome Biol.">
        <title>SKESA: strategic k-mer extension for scrupulous assemblies.</title>
        <authorList>
            <person name="Souvorov A."/>
            <person name="Agarwala R."/>
            <person name="Lipman D.J."/>
        </authorList>
    </citation>
    <scope>NUCLEOTIDE SEQUENCE [LARGE SCALE GENOMIC DNA]</scope>
    <source>
        <strain evidence="6">BCW_4213</strain>
    </source>
</reference>
<dbReference type="Proteomes" id="UP000487258">
    <property type="component" value="Unassembled WGS sequence"/>
</dbReference>
<keyword evidence="4" id="KW-0804">Transcription</keyword>
<evidence type="ECO:0000256" key="1">
    <source>
        <dbReference type="ARBA" id="ARBA00006157"/>
    </source>
</evidence>
<keyword evidence="2" id="KW-0805">Transcription regulation</keyword>
<sequence>MRVSRQASNNLFVREGCDWSAKAVYAALENKGTDLPELERELGLKSGSMRNVFYRQCRKYEAAIAEKIGVEPAVIWPSRYQVDAREVA</sequence>
<evidence type="ECO:0000313" key="8">
    <source>
        <dbReference type="Proteomes" id="UP000487258"/>
    </source>
</evidence>
<dbReference type="GO" id="GO:0003677">
    <property type="term" value="F:DNA binding"/>
    <property type="evidence" value="ECO:0007669"/>
    <property type="project" value="UniProtKB-KW"/>
</dbReference>
<evidence type="ECO:0000313" key="7">
    <source>
        <dbReference type="EMBL" id="MWL44951.1"/>
    </source>
</evidence>
<dbReference type="Gene3D" id="1.10.260.40">
    <property type="entry name" value="lambda repressor-like DNA-binding domains"/>
    <property type="match status" value="1"/>
</dbReference>
<dbReference type="Pfam" id="PF13693">
    <property type="entry name" value="HTH_35"/>
    <property type="match status" value="1"/>
</dbReference>
<feature type="domain" description="Ner winged helix-turn-helix DNA-binding" evidence="5">
    <location>
        <begin position="18"/>
        <end position="86"/>
    </location>
</feature>
<dbReference type="EMBL" id="WTMY01000028">
    <property type="protein sequence ID" value="MWL44951.1"/>
    <property type="molecule type" value="Genomic_DNA"/>
</dbReference>
<keyword evidence="3" id="KW-0238">DNA-binding</keyword>
<organism evidence="7 8">
    <name type="scientific">Escherichia coli</name>
    <dbReference type="NCBI Taxonomy" id="562"/>
    <lineage>
        <taxon>Bacteria</taxon>
        <taxon>Pseudomonadati</taxon>
        <taxon>Pseudomonadota</taxon>
        <taxon>Gammaproteobacteria</taxon>
        <taxon>Enterobacterales</taxon>
        <taxon>Enterobacteriaceae</taxon>
        <taxon>Escherichia</taxon>
    </lineage>
</organism>
<dbReference type="InterPro" id="IPR038722">
    <property type="entry name" value="Ner_HTH_dom"/>
</dbReference>
<reference evidence="6" key="3">
    <citation type="submission" date="2020-02" db="EMBL/GenBank/DDBJ databases">
        <authorList>
            <consortium name="NCBI Pathogen Detection Project"/>
        </authorList>
    </citation>
    <scope>NUCLEOTIDE SEQUENCE</scope>
    <source>
        <strain evidence="6">BCW_4213</strain>
    </source>
</reference>
<accession>A0A0F3UTU8</accession>
<evidence type="ECO:0000256" key="2">
    <source>
        <dbReference type="ARBA" id="ARBA00023015"/>
    </source>
</evidence>
<proteinExistence type="inferred from homology"/>
<dbReference type="SUPFAM" id="SSF47413">
    <property type="entry name" value="lambda repressor-like DNA-binding domains"/>
    <property type="match status" value="1"/>
</dbReference>
<gene>
    <name evidence="7" type="ORF">GQM04_05255</name>
    <name evidence="6" type="ORF">HI055_002341</name>
</gene>
<evidence type="ECO:0000259" key="5">
    <source>
        <dbReference type="Pfam" id="PF13693"/>
    </source>
</evidence>